<evidence type="ECO:0000313" key="2">
    <source>
        <dbReference type="Proteomes" id="UP000706151"/>
    </source>
</evidence>
<accession>A0A935T9Y0</accession>
<gene>
    <name evidence="1" type="ORF">IPK02_09045</name>
</gene>
<comment type="caution">
    <text evidence="1">The sequence shown here is derived from an EMBL/GenBank/DDBJ whole genome shotgun (WGS) entry which is preliminary data.</text>
</comment>
<dbReference type="EMBL" id="JADJOT010000008">
    <property type="protein sequence ID" value="MBK7954079.1"/>
    <property type="molecule type" value="Genomic_DNA"/>
</dbReference>
<evidence type="ECO:0000313" key="1">
    <source>
        <dbReference type="EMBL" id="MBK7954079.1"/>
    </source>
</evidence>
<protein>
    <submittedName>
        <fullName evidence="1">Uncharacterized protein</fullName>
    </submittedName>
</protein>
<reference evidence="1 2" key="1">
    <citation type="submission" date="2020-10" db="EMBL/GenBank/DDBJ databases">
        <title>Connecting structure to function with the recovery of over 1000 high-quality activated sludge metagenome-assembled genomes encoding full-length rRNA genes using long-read sequencing.</title>
        <authorList>
            <person name="Singleton C.M."/>
            <person name="Petriglieri F."/>
            <person name="Kristensen J.M."/>
            <person name="Kirkegaard R.H."/>
            <person name="Michaelsen T.Y."/>
            <person name="Andersen M.H."/>
            <person name="Karst S.M."/>
            <person name="Dueholm M.S."/>
            <person name="Nielsen P.H."/>
            <person name="Albertsen M."/>
        </authorList>
    </citation>
    <scope>NUCLEOTIDE SEQUENCE [LARGE SCALE GENOMIC DNA]</scope>
    <source>
        <strain evidence="1">Fred_18-Q3-R57-64_BAT3C.720</strain>
    </source>
</reference>
<dbReference type="Proteomes" id="UP000706151">
    <property type="component" value="Unassembled WGS sequence"/>
</dbReference>
<sequence>MATLTVDVPDELAEEFNRLCANVDQDALVATLLVDLLDRVGRLPSAQQVIADNPDLPIGFVLDLLEARAEGR</sequence>
<dbReference type="AlphaFoldDB" id="A0A935T9Y0"/>
<name>A0A935T9Y0_9PROT</name>
<organism evidence="1 2">
    <name type="scientific">Candidatus Accumulibacter affinis</name>
    <dbReference type="NCBI Taxonomy" id="2954384"/>
    <lineage>
        <taxon>Bacteria</taxon>
        <taxon>Pseudomonadati</taxon>
        <taxon>Pseudomonadota</taxon>
        <taxon>Betaproteobacteria</taxon>
        <taxon>Candidatus Accumulibacter</taxon>
    </lineage>
</organism>
<proteinExistence type="predicted"/>